<dbReference type="SMART" id="SM00692">
    <property type="entry name" value="DM3"/>
    <property type="match status" value="1"/>
</dbReference>
<dbReference type="EMBL" id="KK119231">
    <property type="protein sequence ID" value="KFM75138.1"/>
    <property type="molecule type" value="Genomic_DNA"/>
</dbReference>
<evidence type="ECO:0000256" key="3">
    <source>
        <dbReference type="ARBA" id="ARBA00022833"/>
    </source>
</evidence>
<feature type="domain" description="THAP-type" evidence="6">
    <location>
        <begin position="1"/>
        <end position="80"/>
    </location>
</feature>
<dbReference type="PANTHER" id="PTHR46927">
    <property type="entry name" value="AGAP005574-PA"/>
    <property type="match status" value="1"/>
</dbReference>
<dbReference type="PROSITE" id="PS50950">
    <property type="entry name" value="ZF_THAP"/>
    <property type="match status" value="1"/>
</dbReference>
<evidence type="ECO:0000313" key="7">
    <source>
        <dbReference type="EMBL" id="KFM75138.1"/>
    </source>
</evidence>
<dbReference type="AlphaFoldDB" id="A0A087UCP9"/>
<dbReference type="InterPro" id="IPR006612">
    <property type="entry name" value="THAP_Znf"/>
</dbReference>
<protein>
    <submittedName>
        <fullName evidence="7">THAP domain-containing protein 6</fullName>
    </submittedName>
</protein>
<feature type="non-terminal residue" evidence="7">
    <location>
        <position position="1"/>
    </location>
</feature>
<dbReference type="InterPro" id="IPR052224">
    <property type="entry name" value="THAP_domain_protein"/>
</dbReference>
<evidence type="ECO:0000256" key="5">
    <source>
        <dbReference type="PROSITE-ProRule" id="PRU00309"/>
    </source>
</evidence>
<keyword evidence="2 5" id="KW-0863">Zinc-finger</keyword>
<name>A0A087UCP9_STEMI</name>
<feature type="non-terminal residue" evidence="7">
    <location>
        <position position="116"/>
    </location>
</feature>
<evidence type="ECO:0000259" key="6">
    <source>
        <dbReference type="PROSITE" id="PS50950"/>
    </source>
</evidence>
<dbReference type="Proteomes" id="UP000054359">
    <property type="component" value="Unassembled WGS sequence"/>
</dbReference>
<keyword evidence="4 5" id="KW-0238">DNA-binding</keyword>
<evidence type="ECO:0000313" key="8">
    <source>
        <dbReference type="Proteomes" id="UP000054359"/>
    </source>
</evidence>
<accession>A0A087UCP9</accession>
<gene>
    <name evidence="7" type="ORF">X975_02804</name>
</gene>
<sequence>CVPYCTSKQGKTKLVTFHEFPCEETLREKWIKNISRKDYSGDLWRPADRSVVCSRHFEKRSYKEGCKIRVLKKDSVPTVFEDYSNCVELNSQRQIKKLKLSNERVNSENNTNKCHT</sequence>
<dbReference type="GO" id="GO:0008270">
    <property type="term" value="F:zinc ion binding"/>
    <property type="evidence" value="ECO:0007669"/>
    <property type="project" value="UniProtKB-KW"/>
</dbReference>
<dbReference type="SUPFAM" id="SSF57716">
    <property type="entry name" value="Glucocorticoid receptor-like (DNA-binding domain)"/>
    <property type="match status" value="1"/>
</dbReference>
<keyword evidence="3" id="KW-0862">Zinc</keyword>
<reference evidence="7 8" key="1">
    <citation type="submission" date="2013-11" db="EMBL/GenBank/DDBJ databases">
        <title>Genome sequencing of Stegodyphus mimosarum.</title>
        <authorList>
            <person name="Bechsgaard J."/>
        </authorList>
    </citation>
    <scope>NUCLEOTIDE SEQUENCE [LARGE SCALE GENOMIC DNA]</scope>
</reference>
<keyword evidence="1" id="KW-0479">Metal-binding</keyword>
<dbReference type="InterPro" id="IPR038441">
    <property type="entry name" value="THAP_Znf_sf"/>
</dbReference>
<evidence type="ECO:0000256" key="4">
    <source>
        <dbReference type="ARBA" id="ARBA00023125"/>
    </source>
</evidence>
<dbReference type="SMART" id="SM00980">
    <property type="entry name" value="THAP"/>
    <property type="match status" value="1"/>
</dbReference>
<dbReference type="Pfam" id="PF05485">
    <property type="entry name" value="THAP"/>
    <property type="match status" value="1"/>
</dbReference>
<dbReference type="Gene3D" id="6.20.210.20">
    <property type="entry name" value="THAP domain"/>
    <property type="match status" value="1"/>
</dbReference>
<dbReference type="OMA" id="HCKSSTR"/>
<dbReference type="STRING" id="407821.A0A087UCP9"/>
<evidence type="ECO:0000256" key="2">
    <source>
        <dbReference type="ARBA" id="ARBA00022771"/>
    </source>
</evidence>
<evidence type="ECO:0000256" key="1">
    <source>
        <dbReference type="ARBA" id="ARBA00022723"/>
    </source>
</evidence>
<dbReference type="PANTHER" id="PTHR46927:SF3">
    <property type="entry name" value="THAP-TYPE DOMAIN-CONTAINING PROTEIN"/>
    <property type="match status" value="1"/>
</dbReference>
<dbReference type="OrthoDB" id="6428047at2759"/>
<proteinExistence type="predicted"/>
<keyword evidence="8" id="KW-1185">Reference proteome</keyword>
<organism evidence="7 8">
    <name type="scientific">Stegodyphus mimosarum</name>
    <name type="common">African social velvet spider</name>
    <dbReference type="NCBI Taxonomy" id="407821"/>
    <lineage>
        <taxon>Eukaryota</taxon>
        <taxon>Metazoa</taxon>
        <taxon>Ecdysozoa</taxon>
        <taxon>Arthropoda</taxon>
        <taxon>Chelicerata</taxon>
        <taxon>Arachnida</taxon>
        <taxon>Araneae</taxon>
        <taxon>Araneomorphae</taxon>
        <taxon>Entelegynae</taxon>
        <taxon>Eresoidea</taxon>
        <taxon>Eresidae</taxon>
        <taxon>Stegodyphus</taxon>
    </lineage>
</organism>
<dbReference type="GO" id="GO:0003677">
    <property type="term" value="F:DNA binding"/>
    <property type="evidence" value="ECO:0007669"/>
    <property type="project" value="UniProtKB-UniRule"/>
</dbReference>